<dbReference type="EMBL" id="JAHMHS010000026">
    <property type="protein sequence ID" value="KAK1727153.1"/>
    <property type="molecule type" value="Genomic_DNA"/>
</dbReference>
<evidence type="ECO:0000313" key="2">
    <source>
        <dbReference type="Proteomes" id="UP001244207"/>
    </source>
</evidence>
<dbReference type="RefSeq" id="XP_060367208.1">
    <property type="nucleotide sequence ID" value="XM_060501743.1"/>
</dbReference>
<sequence length="160" mass="18528">MRGINHTPVHCAELGPSYAQKITIAGGVHVSVRRNRIVPLHYQSHLIERVLRVHKLEPIYCDRTEREGSHIPGLASQTRMNTLPAPRASSSRYLTNAIIRNIFIDSWPGRVRRHRKVHRLCKSRCLWRIIWTELRQIFPAARLTRARLVQTGCQVYPTGR</sequence>
<protein>
    <submittedName>
        <fullName evidence="1">Uncharacterized protein</fullName>
    </submittedName>
</protein>
<comment type="caution">
    <text evidence="1">The sequence shown here is derived from an EMBL/GenBank/DDBJ whole genome shotgun (WGS) entry which is preliminary data.</text>
</comment>
<accession>A0AAD8XJ39</accession>
<name>A0AAD8XJ39_GLOAC</name>
<gene>
    <name evidence="1" type="ORF">BDZ83DRAFT_217798</name>
</gene>
<organism evidence="1 2">
    <name type="scientific">Glomerella acutata</name>
    <name type="common">Colletotrichum acutatum</name>
    <dbReference type="NCBI Taxonomy" id="27357"/>
    <lineage>
        <taxon>Eukaryota</taxon>
        <taxon>Fungi</taxon>
        <taxon>Dikarya</taxon>
        <taxon>Ascomycota</taxon>
        <taxon>Pezizomycotina</taxon>
        <taxon>Sordariomycetes</taxon>
        <taxon>Hypocreomycetidae</taxon>
        <taxon>Glomerellales</taxon>
        <taxon>Glomerellaceae</taxon>
        <taxon>Colletotrichum</taxon>
        <taxon>Colletotrichum acutatum species complex</taxon>
    </lineage>
</organism>
<dbReference type="GeneID" id="85385642"/>
<evidence type="ECO:0000313" key="1">
    <source>
        <dbReference type="EMBL" id="KAK1727153.1"/>
    </source>
</evidence>
<dbReference type="Proteomes" id="UP001244207">
    <property type="component" value="Unassembled WGS sequence"/>
</dbReference>
<reference evidence="1" key="1">
    <citation type="submission" date="2021-12" db="EMBL/GenBank/DDBJ databases">
        <title>Comparative genomics, transcriptomics and evolutionary studies reveal genomic signatures of adaptation to plant cell wall in hemibiotrophic fungi.</title>
        <authorList>
            <consortium name="DOE Joint Genome Institute"/>
            <person name="Baroncelli R."/>
            <person name="Diaz J.F."/>
            <person name="Benocci T."/>
            <person name="Peng M."/>
            <person name="Battaglia E."/>
            <person name="Haridas S."/>
            <person name="Andreopoulos W."/>
            <person name="Labutti K."/>
            <person name="Pangilinan J."/>
            <person name="Floch G.L."/>
            <person name="Makela M.R."/>
            <person name="Henrissat B."/>
            <person name="Grigoriev I.V."/>
            <person name="Crouch J.A."/>
            <person name="De Vries R.P."/>
            <person name="Sukno S.A."/>
            <person name="Thon M.R."/>
        </authorList>
    </citation>
    <scope>NUCLEOTIDE SEQUENCE</scope>
    <source>
        <strain evidence="1">CBS 112980</strain>
    </source>
</reference>
<keyword evidence="2" id="KW-1185">Reference proteome</keyword>
<proteinExistence type="predicted"/>
<dbReference type="AlphaFoldDB" id="A0AAD8XJ39"/>